<organism evidence="6 7">
    <name type="scientific">Streptomyces gossypii</name>
    <dbReference type="NCBI Taxonomy" id="2883101"/>
    <lineage>
        <taxon>Bacteria</taxon>
        <taxon>Bacillati</taxon>
        <taxon>Actinomycetota</taxon>
        <taxon>Actinomycetes</taxon>
        <taxon>Kitasatosporales</taxon>
        <taxon>Streptomycetaceae</taxon>
        <taxon>Streptomyces</taxon>
    </lineage>
</organism>
<dbReference type="RefSeq" id="WP_260220334.1">
    <property type="nucleotide sequence ID" value="NZ_JAJAGO010000012.1"/>
</dbReference>
<dbReference type="EMBL" id="JAJAGO010000012">
    <property type="protein sequence ID" value="MCT2592983.1"/>
    <property type="molecule type" value="Genomic_DNA"/>
</dbReference>
<evidence type="ECO:0000313" key="7">
    <source>
        <dbReference type="Proteomes" id="UP001156389"/>
    </source>
</evidence>
<evidence type="ECO:0000256" key="2">
    <source>
        <dbReference type="SAM" id="MobiDB-lite"/>
    </source>
</evidence>
<proteinExistence type="predicted"/>
<gene>
    <name evidence="5" type="ORF">LHJ74_24230</name>
    <name evidence="6" type="ORF">LHJ74_28065</name>
</gene>
<dbReference type="InterPro" id="IPR029051">
    <property type="entry name" value="DUF4352"/>
</dbReference>
<dbReference type="Pfam" id="PF11611">
    <property type="entry name" value="DUF4352"/>
    <property type="match status" value="1"/>
</dbReference>
<name>A0ABT2K0T1_9ACTN</name>
<evidence type="ECO:0000313" key="5">
    <source>
        <dbReference type="EMBL" id="MCT2592983.1"/>
    </source>
</evidence>
<dbReference type="InterPro" id="IPR029050">
    <property type="entry name" value="Immunoprotect_excell_Ig-like"/>
</dbReference>
<sequence>MSVRYLSRKRSLAATAVAAVLALGGLTACDAEEPTTKKAGSSSKQAKKGGAEAGGAQKEDTPEGPMAAGDTASYKSGLTVTVSEAAAYTPTEFASGHTEGNKAYKVTITLDNTGAKKIDAALIMATARAGEEGTEAEAIFDEQVDSAFEGKLLPGKKATASFAFDAPADAAVLDIEVDLLDFSTEPAQWSIKL</sequence>
<keyword evidence="1 3" id="KW-0732">Signal</keyword>
<reference evidence="6 7" key="1">
    <citation type="submission" date="2021-10" db="EMBL/GenBank/DDBJ databases">
        <title>Streptomyces gossypii sp. nov., isolated from soil collected from cotton field.</title>
        <authorList>
            <person name="Ge X."/>
            <person name="Chen X."/>
            <person name="Liu W."/>
        </authorList>
    </citation>
    <scope>NUCLEOTIDE SEQUENCE [LARGE SCALE GENOMIC DNA]</scope>
    <source>
        <strain evidence="6 7">N2-109</strain>
    </source>
</reference>
<feature type="region of interest" description="Disordered" evidence="2">
    <location>
        <begin position="31"/>
        <end position="72"/>
    </location>
</feature>
<dbReference type="PROSITE" id="PS51257">
    <property type="entry name" value="PROKAR_LIPOPROTEIN"/>
    <property type="match status" value="1"/>
</dbReference>
<feature type="chain" id="PRO_5045032294" evidence="3">
    <location>
        <begin position="31"/>
        <end position="193"/>
    </location>
</feature>
<evidence type="ECO:0000256" key="1">
    <source>
        <dbReference type="ARBA" id="ARBA00022729"/>
    </source>
</evidence>
<accession>A0ABT2K0T1</accession>
<dbReference type="EMBL" id="JAJAGO010000015">
    <property type="protein sequence ID" value="MCT2593716.1"/>
    <property type="molecule type" value="Genomic_DNA"/>
</dbReference>
<protein>
    <submittedName>
        <fullName evidence="6">DUF4352 domain-containing protein</fullName>
    </submittedName>
</protein>
<comment type="caution">
    <text evidence="6">The sequence shown here is derived from an EMBL/GenBank/DDBJ whole genome shotgun (WGS) entry which is preliminary data.</text>
</comment>
<dbReference type="Proteomes" id="UP001156389">
    <property type="component" value="Unassembled WGS sequence"/>
</dbReference>
<feature type="domain" description="DUF4352" evidence="4">
    <location>
        <begin position="77"/>
        <end position="183"/>
    </location>
</feature>
<feature type="signal peptide" evidence="3">
    <location>
        <begin position="1"/>
        <end position="30"/>
    </location>
</feature>
<evidence type="ECO:0000256" key="3">
    <source>
        <dbReference type="SAM" id="SignalP"/>
    </source>
</evidence>
<dbReference type="Gene3D" id="2.60.40.1240">
    <property type="match status" value="1"/>
</dbReference>
<evidence type="ECO:0000313" key="6">
    <source>
        <dbReference type="EMBL" id="MCT2593716.1"/>
    </source>
</evidence>
<evidence type="ECO:0000259" key="4">
    <source>
        <dbReference type="Pfam" id="PF11611"/>
    </source>
</evidence>
<keyword evidence="7" id="KW-1185">Reference proteome</keyword>